<accession>A0A161RXE3</accession>
<comment type="caution">
    <text evidence="1">The sequence shown here is derived from an EMBL/GenBank/DDBJ whole genome shotgun (WGS) entry which is preliminary data.</text>
</comment>
<dbReference type="eggNOG" id="ENOG5032FJA">
    <property type="taxonomic scope" value="Bacteria"/>
</dbReference>
<dbReference type="EMBL" id="LQRA01000068">
    <property type="protein sequence ID" value="KZE76229.1"/>
    <property type="molecule type" value="Genomic_DNA"/>
</dbReference>
<reference evidence="2" key="1">
    <citation type="submission" date="2016-01" db="EMBL/GenBank/DDBJ databases">
        <title>Draft genome of Chromobacterium sp. F49.</title>
        <authorList>
            <person name="Hong K.W."/>
        </authorList>
    </citation>
    <scope>NUCLEOTIDE SEQUENCE [LARGE SCALE GENOMIC DNA]</scope>
    <source>
        <strain evidence="2">M63</strain>
    </source>
</reference>
<proteinExistence type="predicted"/>
<name>A0A161RXE3_9BACL</name>
<sequence length="151" mass="16649">MLKLSDPLHEVNEGVLSTSRIGLIEVYRFDCRLIEARIAGNCRDCNCGLLKLSSHGVNGWAEYVVPNTQPYADIVRWTSVFLKLKGLSVCEAISYVRSHAAAWGPVRTDIAEVALADLTVQLLNPSAGHAHEGASFERSRLIDRSQAYCSF</sequence>
<dbReference type="RefSeq" id="WP_063184347.1">
    <property type="nucleotide sequence ID" value="NZ_LQRA01000068.1"/>
</dbReference>
<keyword evidence="2" id="KW-1185">Reference proteome</keyword>
<evidence type="ECO:0000313" key="2">
    <source>
        <dbReference type="Proteomes" id="UP000076563"/>
    </source>
</evidence>
<dbReference type="Proteomes" id="UP000076563">
    <property type="component" value="Unassembled WGS sequence"/>
</dbReference>
<dbReference type="OrthoDB" id="2604994at2"/>
<protein>
    <submittedName>
        <fullName evidence="1">Uncharacterized protein</fullName>
    </submittedName>
</protein>
<gene>
    <name evidence="1" type="ORF">AV654_24035</name>
</gene>
<dbReference type="AlphaFoldDB" id="A0A161RXE3"/>
<organism evidence="1 2">
    <name type="scientific">Paenibacillus elgii</name>
    <dbReference type="NCBI Taxonomy" id="189691"/>
    <lineage>
        <taxon>Bacteria</taxon>
        <taxon>Bacillati</taxon>
        <taxon>Bacillota</taxon>
        <taxon>Bacilli</taxon>
        <taxon>Bacillales</taxon>
        <taxon>Paenibacillaceae</taxon>
        <taxon>Paenibacillus</taxon>
    </lineage>
</organism>
<evidence type="ECO:0000313" key="1">
    <source>
        <dbReference type="EMBL" id="KZE76229.1"/>
    </source>
</evidence>